<gene>
    <name evidence="2" type="ORF">ElyMa_005215800</name>
</gene>
<evidence type="ECO:0000313" key="3">
    <source>
        <dbReference type="Proteomes" id="UP000762676"/>
    </source>
</evidence>
<dbReference type="Gene3D" id="1.25.40.420">
    <property type="match status" value="1"/>
</dbReference>
<keyword evidence="3" id="KW-1185">Reference proteome</keyword>
<proteinExistence type="predicted"/>
<protein>
    <recommendedName>
        <fullName evidence="1">BACK domain-containing protein</fullName>
    </recommendedName>
</protein>
<dbReference type="Pfam" id="PF07707">
    <property type="entry name" value="BACK"/>
    <property type="match status" value="1"/>
</dbReference>
<organism evidence="2 3">
    <name type="scientific">Elysia marginata</name>
    <dbReference type="NCBI Taxonomy" id="1093978"/>
    <lineage>
        <taxon>Eukaryota</taxon>
        <taxon>Metazoa</taxon>
        <taxon>Spiralia</taxon>
        <taxon>Lophotrochozoa</taxon>
        <taxon>Mollusca</taxon>
        <taxon>Gastropoda</taxon>
        <taxon>Heterobranchia</taxon>
        <taxon>Euthyneura</taxon>
        <taxon>Panpulmonata</taxon>
        <taxon>Sacoglossa</taxon>
        <taxon>Placobranchoidea</taxon>
        <taxon>Plakobranchidae</taxon>
        <taxon>Elysia</taxon>
    </lineage>
</organism>
<evidence type="ECO:0000259" key="1">
    <source>
        <dbReference type="Pfam" id="PF07707"/>
    </source>
</evidence>
<accession>A0AAV4JZW6</accession>
<comment type="caution">
    <text evidence="2">The sequence shown here is derived from an EMBL/GenBank/DDBJ whole genome shotgun (WGS) entry which is preliminary data.</text>
</comment>
<dbReference type="InterPro" id="IPR011705">
    <property type="entry name" value="BACK"/>
</dbReference>
<dbReference type="AlphaFoldDB" id="A0AAV4JZW6"/>
<sequence length="135" mass="15529">MPDKAQELRHSGAAWLSGLHVGLVVRWLRVRFLTTTHVVTALGKQNPHFLNPPTCKAAKWLKAVLKIMWTGRRAVMLWNIVDAILLWVSHEEARKTHLSKLMSLARLDLVSEDFILRRLMTESMVLENQEVTQLL</sequence>
<reference evidence="2 3" key="1">
    <citation type="journal article" date="2021" name="Elife">
        <title>Chloroplast acquisition without the gene transfer in kleptoplastic sea slugs, Plakobranchus ocellatus.</title>
        <authorList>
            <person name="Maeda T."/>
            <person name="Takahashi S."/>
            <person name="Yoshida T."/>
            <person name="Shimamura S."/>
            <person name="Takaki Y."/>
            <person name="Nagai Y."/>
            <person name="Toyoda A."/>
            <person name="Suzuki Y."/>
            <person name="Arimoto A."/>
            <person name="Ishii H."/>
            <person name="Satoh N."/>
            <person name="Nishiyama T."/>
            <person name="Hasebe M."/>
            <person name="Maruyama T."/>
            <person name="Minagawa J."/>
            <person name="Obokata J."/>
            <person name="Shigenobu S."/>
        </authorList>
    </citation>
    <scope>NUCLEOTIDE SEQUENCE [LARGE SCALE GENOMIC DNA]</scope>
</reference>
<feature type="domain" description="BACK" evidence="1">
    <location>
        <begin position="80"/>
        <end position="118"/>
    </location>
</feature>
<name>A0AAV4JZW6_9GAST</name>
<dbReference type="EMBL" id="BMAT01010412">
    <property type="protein sequence ID" value="GFS26472.1"/>
    <property type="molecule type" value="Genomic_DNA"/>
</dbReference>
<evidence type="ECO:0000313" key="2">
    <source>
        <dbReference type="EMBL" id="GFS26472.1"/>
    </source>
</evidence>
<dbReference type="Proteomes" id="UP000762676">
    <property type="component" value="Unassembled WGS sequence"/>
</dbReference>